<sequence>MPVTRCLSPHVPLPQSRCERLDWYGPRLGERVRVIAWTCTCLATVYELCEAGGQGFIRRTVRFDGRREIRESPRWRTATARVMWTALLSGLVR</sequence>
<comment type="caution">
    <text evidence="1">The sequence shown here is derived from an EMBL/GenBank/DDBJ whole genome shotgun (WGS) entry which is preliminary data.</text>
</comment>
<dbReference type="RefSeq" id="WP_377293242.1">
    <property type="nucleotide sequence ID" value="NZ_JBHSBM010000042.1"/>
</dbReference>
<evidence type="ECO:0000313" key="1">
    <source>
        <dbReference type="EMBL" id="MFC4062273.1"/>
    </source>
</evidence>
<keyword evidence="2" id="KW-1185">Reference proteome</keyword>
<protein>
    <submittedName>
        <fullName evidence="1">Uncharacterized protein</fullName>
    </submittedName>
</protein>
<organism evidence="1 2">
    <name type="scientific">Planomonospora corallina</name>
    <dbReference type="NCBI Taxonomy" id="1806052"/>
    <lineage>
        <taxon>Bacteria</taxon>
        <taxon>Bacillati</taxon>
        <taxon>Actinomycetota</taxon>
        <taxon>Actinomycetes</taxon>
        <taxon>Streptosporangiales</taxon>
        <taxon>Streptosporangiaceae</taxon>
        <taxon>Planomonospora</taxon>
    </lineage>
</organism>
<name>A0ABV8IH06_9ACTN</name>
<proteinExistence type="predicted"/>
<accession>A0ABV8IH06</accession>
<dbReference type="Proteomes" id="UP001595850">
    <property type="component" value="Unassembled WGS sequence"/>
</dbReference>
<gene>
    <name evidence="1" type="ORF">ACFOWE_28560</name>
</gene>
<dbReference type="EMBL" id="JBHSBM010000042">
    <property type="protein sequence ID" value="MFC4062273.1"/>
    <property type="molecule type" value="Genomic_DNA"/>
</dbReference>
<evidence type="ECO:0000313" key="2">
    <source>
        <dbReference type="Proteomes" id="UP001595850"/>
    </source>
</evidence>
<reference evidence="2" key="1">
    <citation type="journal article" date="2019" name="Int. J. Syst. Evol. Microbiol.">
        <title>The Global Catalogue of Microorganisms (GCM) 10K type strain sequencing project: providing services to taxonomists for standard genome sequencing and annotation.</title>
        <authorList>
            <consortium name="The Broad Institute Genomics Platform"/>
            <consortium name="The Broad Institute Genome Sequencing Center for Infectious Disease"/>
            <person name="Wu L."/>
            <person name="Ma J."/>
        </authorList>
    </citation>
    <scope>NUCLEOTIDE SEQUENCE [LARGE SCALE GENOMIC DNA]</scope>
    <source>
        <strain evidence="2">TBRC 4489</strain>
    </source>
</reference>